<dbReference type="AlphaFoldDB" id="A0A9D4KFY7"/>
<comment type="caution">
    <text evidence="1">The sequence shown here is derived from an EMBL/GenBank/DDBJ whole genome shotgun (WGS) entry which is preliminary data.</text>
</comment>
<gene>
    <name evidence="1" type="ORF">DPMN_112605</name>
</gene>
<dbReference type="EMBL" id="JAIWYP010000004">
    <property type="protein sequence ID" value="KAH3839180.1"/>
    <property type="molecule type" value="Genomic_DNA"/>
</dbReference>
<keyword evidence="2" id="KW-1185">Reference proteome</keyword>
<reference evidence="1" key="2">
    <citation type="submission" date="2020-11" db="EMBL/GenBank/DDBJ databases">
        <authorList>
            <person name="McCartney M.A."/>
            <person name="Auch B."/>
            <person name="Kono T."/>
            <person name="Mallez S."/>
            <person name="Becker A."/>
            <person name="Gohl D.M."/>
            <person name="Silverstein K.A.T."/>
            <person name="Koren S."/>
            <person name="Bechman K.B."/>
            <person name="Herman A."/>
            <person name="Abrahante J.E."/>
            <person name="Garbe J."/>
        </authorList>
    </citation>
    <scope>NUCLEOTIDE SEQUENCE</scope>
    <source>
        <strain evidence="1">Duluth1</strain>
        <tissue evidence="1">Whole animal</tissue>
    </source>
</reference>
<reference evidence="1" key="1">
    <citation type="journal article" date="2019" name="bioRxiv">
        <title>The Genome of the Zebra Mussel, Dreissena polymorpha: A Resource for Invasive Species Research.</title>
        <authorList>
            <person name="McCartney M.A."/>
            <person name="Auch B."/>
            <person name="Kono T."/>
            <person name="Mallez S."/>
            <person name="Zhang Y."/>
            <person name="Obille A."/>
            <person name="Becker A."/>
            <person name="Abrahante J.E."/>
            <person name="Garbe J."/>
            <person name="Badalamenti J.P."/>
            <person name="Herman A."/>
            <person name="Mangelson H."/>
            <person name="Liachko I."/>
            <person name="Sullivan S."/>
            <person name="Sone E.D."/>
            <person name="Koren S."/>
            <person name="Silverstein K.A.T."/>
            <person name="Beckman K.B."/>
            <person name="Gohl D.M."/>
        </authorList>
    </citation>
    <scope>NUCLEOTIDE SEQUENCE</scope>
    <source>
        <strain evidence="1">Duluth1</strain>
        <tissue evidence="1">Whole animal</tissue>
    </source>
</reference>
<organism evidence="1 2">
    <name type="scientific">Dreissena polymorpha</name>
    <name type="common">Zebra mussel</name>
    <name type="synonym">Mytilus polymorpha</name>
    <dbReference type="NCBI Taxonomy" id="45954"/>
    <lineage>
        <taxon>Eukaryota</taxon>
        <taxon>Metazoa</taxon>
        <taxon>Spiralia</taxon>
        <taxon>Lophotrochozoa</taxon>
        <taxon>Mollusca</taxon>
        <taxon>Bivalvia</taxon>
        <taxon>Autobranchia</taxon>
        <taxon>Heteroconchia</taxon>
        <taxon>Euheterodonta</taxon>
        <taxon>Imparidentia</taxon>
        <taxon>Neoheterodontei</taxon>
        <taxon>Myida</taxon>
        <taxon>Dreissenoidea</taxon>
        <taxon>Dreissenidae</taxon>
        <taxon>Dreissena</taxon>
    </lineage>
</organism>
<sequence length="92" mass="10118">MEVVYSARSTQTPSLRVQMKLYILYRSLIFITGRSGLVAYCSSAKDQKDAPVADSSLRDSIPAMKRPVATTCLVMNILLPGLVKQCPPNDNI</sequence>
<evidence type="ECO:0000313" key="1">
    <source>
        <dbReference type="EMBL" id="KAH3839180.1"/>
    </source>
</evidence>
<evidence type="ECO:0000313" key="2">
    <source>
        <dbReference type="Proteomes" id="UP000828390"/>
    </source>
</evidence>
<name>A0A9D4KFY7_DREPO</name>
<proteinExistence type="predicted"/>
<accession>A0A9D4KFY7</accession>
<protein>
    <submittedName>
        <fullName evidence="1">Uncharacterized protein</fullName>
    </submittedName>
</protein>
<dbReference type="Proteomes" id="UP000828390">
    <property type="component" value="Unassembled WGS sequence"/>
</dbReference>